<accession>A0A4Z0NJ58</accession>
<comment type="caution">
    <text evidence="1">The sequence shown here is derived from an EMBL/GenBank/DDBJ whole genome shotgun (WGS) entry which is preliminary data.</text>
</comment>
<reference evidence="1 2" key="1">
    <citation type="submission" date="2019-04" db="EMBL/GenBank/DDBJ databases">
        <authorList>
            <person name="Feng G."/>
            <person name="Zhu H."/>
        </authorList>
    </citation>
    <scope>NUCLEOTIDE SEQUENCE [LARGE SCALE GENOMIC DNA]</scope>
    <source>
        <strain evidence="1 2">6HR-1</strain>
    </source>
</reference>
<dbReference type="AlphaFoldDB" id="A0A4Z0NJ58"/>
<proteinExistence type="predicted"/>
<dbReference type="EMBL" id="SRLB01000024">
    <property type="protein sequence ID" value="TGD95856.1"/>
    <property type="molecule type" value="Genomic_DNA"/>
</dbReference>
<keyword evidence="2" id="KW-1185">Reference proteome</keyword>
<evidence type="ECO:0000313" key="1">
    <source>
        <dbReference type="EMBL" id="TGD95856.1"/>
    </source>
</evidence>
<gene>
    <name evidence="1" type="ORF">EU555_25985</name>
</gene>
<name>A0A4Z0NJ58_9HYPH</name>
<dbReference type="OrthoDB" id="7220345at2"/>
<organism evidence="1 2">
    <name type="scientific">Methylobacterium nonmethylotrophicum</name>
    <dbReference type="NCBI Taxonomy" id="1141884"/>
    <lineage>
        <taxon>Bacteria</taxon>
        <taxon>Pseudomonadati</taxon>
        <taxon>Pseudomonadota</taxon>
        <taxon>Alphaproteobacteria</taxon>
        <taxon>Hyphomicrobiales</taxon>
        <taxon>Methylobacteriaceae</taxon>
        <taxon>Methylobacterium</taxon>
    </lineage>
</organism>
<protein>
    <submittedName>
        <fullName evidence="1">XRE family transcriptional regulator</fullName>
    </submittedName>
</protein>
<sequence>MTRQKSSSVGHVSNRRAMRAERAAAYFDVSESTFLSWVKQGIMPEPTRINGCVLWCIRQLDAAFDRLCSNREAENEWNGVFQ</sequence>
<dbReference type="InterPro" id="IPR009061">
    <property type="entry name" value="DNA-bd_dom_put_sf"/>
</dbReference>
<evidence type="ECO:0000313" key="2">
    <source>
        <dbReference type="Proteomes" id="UP000297535"/>
    </source>
</evidence>
<dbReference type="SUPFAM" id="SSF46955">
    <property type="entry name" value="Putative DNA-binding domain"/>
    <property type="match status" value="1"/>
</dbReference>
<dbReference type="Proteomes" id="UP000297535">
    <property type="component" value="Unassembled WGS sequence"/>
</dbReference>